<name>A0A9X1VSP6_9BURK</name>
<feature type="region of interest" description="Disordered" evidence="5">
    <location>
        <begin position="240"/>
        <end position="263"/>
    </location>
</feature>
<dbReference type="InterPro" id="IPR051087">
    <property type="entry name" value="Mitochondrial_ACSM"/>
</dbReference>
<evidence type="ECO:0000259" key="6">
    <source>
        <dbReference type="Pfam" id="PF00501"/>
    </source>
</evidence>
<dbReference type="EMBL" id="JALGBI010000001">
    <property type="protein sequence ID" value="MCJ0762225.1"/>
    <property type="molecule type" value="Genomic_DNA"/>
</dbReference>
<dbReference type="Proteomes" id="UP001139447">
    <property type="component" value="Unassembled WGS sequence"/>
</dbReference>
<dbReference type="PANTHER" id="PTHR43605:SF10">
    <property type="entry name" value="ACYL-COA SYNTHETASE MEDIUM CHAIN FAMILY MEMBER 3"/>
    <property type="match status" value="1"/>
</dbReference>
<evidence type="ECO:0000256" key="2">
    <source>
        <dbReference type="ARBA" id="ARBA00022598"/>
    </source>
</evidence>
<comment type="caution">
    <text evidence="8">The sequence shown here is derived from an EMBL/GenBank/DDBJ whole genome shotgun (WGS) entry which is preliminary data.</text>
</comment>
<gene>
    <name evidence="8" type="ORF">MMF98_03275</name>
</gene>
<evidence type="ECO:0000256" key="4">
    <source>
        <dbReference type="ARBA" id="ARBA00022840"/>
    </source>
</evidence>
<dbReference type="GO" id="GO:0015645">
    <property type="term" value="F:fatty acid ligase activity"/>
    <property type="evidence" value="ECO:0007669"/>
    <property type="project" value="TreeGrafter"/>
</dbReference>
<dbReference type="Pfam" id="PF13193">
    <property type="entry name" value="AMP-binding_C"/>
    <property type="match status" value="1"/>
</dbReference>
<dbReference type="PANTHER" id="PTHR43605">
    <property type="entry name" value="ACYL-COENZYME A SYNTHETASE"/>
    <property type="match status" value="1"/>
</dbReference>
<dbReference type="AlphaFoldDB" id="A0A9X1VSP6"/>
<dbReference type="PROSITE" id="PS00455">
    <property type="entry name" value="AMP_BINDING"/>
    <property type="match status" value="1"/>
</dbReference>
<dbReference type="GO" id="GO:0005524">
    <property type="term" value="F:ATP binding"/>
    <property type="evidence" value="ECO:0007669"/>
    <property type="project" value="UniProtKB-KW"/>
</dbReference>
<reference evidence="8" key="1">
    <citation type="submission" date="2022-03" db="EMBL/GenBank/DDBJ databases">
        <authorList>
            <person name="Woo C.Y."/>
        </authorList>
    </citation>
    <scope>NUCLEOTIDE SEQUENCE</scope>
    <source>
        <strain evidence="8">CYS-02</strain>
    </source>
</reference>
<feature type="domain" description="AMP-binding enzyme C-terminal" evidence="7">
    <location>
        <begin position="531"/>
        <end position="621"/>
    </location>
</feature>
<feature type="region of interest" description="Disordered" evidence="5">
    <location>
        <begin position="397"/>
        <end position="419"/>
    </location>
</feature>
<dbReference type="InterPro" id="IPR025110">
    <property type="entry name" value="AMP-bd_C"/>
</dbReference>
<keyword evidence="3" id="KW-0547">Nucleotide-binding</keyword>
<evidence type="ECO:0000256" key="3">
    <source>
        <dbReference type="ARBA" id="ARBA00022741"/>
    </source>
</evidence>
<evidence type="ECO:0000313" key="8">
    <source>
        <dbReference type="EMBL" id="MCJ0762225.1"/>
    </source>
</evidence>
<dbReference type="InterPro" id="IPR042099">
    <property type="entry name" value="ANL_N_sf"/>
</dbReference>
<dbReference type="InterPro" id="IPR020845">
    <property type="entry name" value="AMP-binding_CS"/>
</dbReference>
<feature type="domain" description="AMP-dependent synthetase/ligase" evidence="6">
    <location>
        <begin position="40"/>
        <end position="463"/>
    </location>
</feature>
<evidence type="ECO:0000259" key="7">
    <source>
        <dbReference type="Pfam" id="PF13193"/>
    </source>
</evidence>
<proteinExistence type="inferred from homology"/>
<dbReference type="Gene3D" id="3.40.50.12780">
    <property type="entry name" value="N-terminal domain of ligase-like"/>
    <property type="match status" value="2"/>
</dbReference>
<dbReference type="GO" id="GO:0006633">
    <property type="term" value="P:fatty acid biosynthetic process"/>
    <property type="evidence" value="ECO:0007669"/>
    <property type="project" value="TreeGrafter"/>
</dbReference>
<keyword evidence="2" id="KW-0436">Ligase</keyword>
<dbReference type="InterPro" id="IPR045851">
    <property type="entry name" value="AMP-bd_C_sf"/>
</dbReference>
<dbReference type="Gene3D" id="3.30.300.30">
    <property type="match status" value="1"/>
</dbReference>
<dbReference type="RefSeq" id="WP_243304289.1">
    <property type="nucleotide sequence ID" value="NZ_JALGBI010000001.1"/>
</dbReference>
<comment type="similarity">
    <text evidence="1">Belongs to the ATP-dependent AMP-binding enzyme family.</text>
</comment>
<feature type="compositionally biased region" description="Gly residues" evidence="5">
    <location>
        <begin position="246"/>
        <end position="255"/>
    </location>
</feature>
<keyword evidence="4" id="KW-0067">ATP-binding</keyword>
<organism evidence="8 9">
    <name type="scientific">Variovorax terrae</name>
    <dbReference type="NCBI Taxonomy" id="2923278"/>
    <lineage>
        <taxon>Bacteria</taxon>
        <taxon>Pseudomonadati</taxon>
        <taxon>Pseudomonadota</taxon>
        <taxon>Betaproteobacteria</taxon>
        <taxon>Burkholderiales</taxon>
        <taxon>Comamonadaceae</taxon>
        <taxon>Variovorax</taxon>
    </lineage>
</organism>
<dbReference type="SUPFAM" id="SSF56801">
    <property type="entry name" value="Acetyl-CoA synthetase-like"/>
    <property type="match status" value="1"/>
</dbReference>
<protein>
    <submittedName>
        <fullName evidence="8">AMP-binding protein</fullName>
    </submittedName>
</protein>
<sequence length="643" mass="69542">MGVSQVKDSHSALHGGFRWQVPETFNIAQVCCTRWAEQPDATKRIAVEHHVARTSGPSYSFFALQEAANRLSNLLQALGVARGDRVAIVMPQRFETAVAYMAVFQLGAVAMPLSMLFGPEALEYRLHDSGAVVAVCDESAIDSLLAVRARCPALRKLIGVGEAAERADLEYELMAALQLPRFTAVDTRADEGAVLIYTSGTTGPPKGALLPHRALIGNLPGFVCSQNWFGFDPQARAQAPAPVRGRAGGGGGRGKGNAQSAGDRNTAVFWSPADWAWTGGLMDALLPSLYFGRPIVAFSGRFSPEAAFTLMQQHGVTHTFLFPTALKAMMKACPEPRRHYRLRLQAIMSAGEAVGDAVFAYCQEQLGVTVNEMFGQTEINYIVGNCAMEWAPTLPASRGSLPPEGAQPALGRPGGGLPARRAGPVGWPARPGSMGRPYPGHRVAVIDEEGRECPVGVPGDVALHRFDVHGEPDPIFFLGYWNNDTATRNKFTGDWCRTGDMAVRDADGYLWYQGRADDVFKAAGYRIGPGEIENCLVKHPAVANAAVVPKPDRERGAVVKAYVVLAPDFIARNDQVMGTSGQFEAKLVAELQAHVKGRLAPYEYPKEIEFIDALPMTTTGKVQRRVLRLQEEERARAAAPARP</sequence>
<evidence type="ECO:0000256" key="1">
    <source>
        <dbReference type="ARBA" id="ARBA00006432"/>
    </source>
</evidence>
<dbReference type="GO" id="GO:0004321">
    <property type="term" value="F:fatty-acyl-CoA synthase activity"/>
    <property type="evidence" value="ECO:0007669"/>
    <property type="project" value="TreeGrafter"/>
</dbReference>
<dbReference type="GO" id="GO:0016405">
    <property type="term" value="F:CoA-ligase activity"/>
    <property type="evidence" value="ECO:0007669"/>
    <property type="project" value="UniProtKB-ARBA"/>
</dbReference>
<accession>A0A9X1VSP6</accession>
<keyword evidence="9" id="KW-1185">Reference proteome</keyword>
<dbReference type="GO" id="GO:0006637">
    <property type="term" value="P:acyl-CoA metabolic process"/>
    <property type="evidence" value="ECO:0007669"/>
    <property type="project" value="TreeGrafter"/>
</dbReference>
<evidence type="ECO:0000313" key="9">
    <source>
        <dbReference type="Proteomes" id="UP001139447"/>
    </source>
</evidence>
<dbReference type="Pfam" id="PF00501">
    <property type="entry name" value="AMP-binding"/>
    <property type="match status" value="1"/>
</dbReference>
<dbReference type="InterPro" id="IPR000873">
    <property type="entry name" value="AMP-dep_synth/lig_dom"/>
</dbReference>
<evidence type="ECO:0000256" key="5">
    <source>
        <dbReference type="SAM" id="MobiDB-lite"/>
    </source>
</evidence>